<dbReference type="EMBL" id="NBSK02000007">
    <property type="protein sequence ID" value="KAJ0197760.1"/>
    <property type="molecule type" value="Genomic_DNA"/>
</dbReference>
<sequence>MNKYEYINGQQKLSTRHAKWVEFFQSFHFSCKYKYGKCNVVADALSTHYALLVTLDVRLLAFETIKDHYQSDVDFRDTFLKCAGGPNGEFVIQDGVLFKSNRLCVPKHAIRELLILEAHGDGLAGHFWHYQNFGST</sequence>
<dbReference type="Proteomes" id="UP000235145">
    <property type="component" value="Unassembled WGS sequence"/>
</dbReference>
<accession>A0A9R1V3T5</accession>
<keyword evidence="2" id="KW-1185">Reference proteome</keyword>
<protein>
    <recommendedName>
        <fullName evidence="3">Reverse transcriptase RNase H-like domain-containing protein</fullName>
    </recommendedName>
</protein>
<gene>
    <name evidence="1" type="ORF">LSAT_V11C700369910</name>
</gene>
<reference evidence="1 2" key="1">
    <citation type="journal article" date="2017" name="Nat. Commun.">
        <title>Genome assembly with in vitro proximity ligation data and whole-genome triplication in lettuce.</title>
        <authorList>
            <person name="Reyes-Chin-Wo S."/>
            <person name="Wang Z."/>
            <person name="Yang X."/>
            <person name="Kozik A."/>
            <person name="Arikit S."/>
            <person name="Song C."/>
            <person name="Xia L."/>
            <person name="Froenicke L."/>
            <person name="Lavelle D.O."/>
            <person name="Truco M.J."/>
            <person name="Xia R."/>
            <person name="Zhu S."/>
            <person name="Xu C."/>
            <person name="Xu H."/>
            <person name="Xu X."/>
            <person name="Cox K."/>
            <person name="Korf I."/>
            <person name="Meyers B.C."/>
            <person name="Michelmore R.W."/>
        </authorList>
    </citation>
    <scope>NUCLEOTIDE SEQUENCE [LARGE SCALE GENOMIC DNA]</scope>
    <source>
        <strain evidence="2">cv. Salinas</strain>
        <tissue evidence="1">Seedlings</tissue>
    </source>
</reference>
<dbReference type="PANTHER" id="PTHR35046">
    <property type="entry name" value="ZINC KNUCKLE (CCHC-TYPE) FAMILY PROTEIN"/>
    <property type="match status" value="1"/>
</dbReference>
<evidence type="ECO:0000313" key="2">
    <source>
        <dbReference type="Proteomes" id="UP000235145"/>
    </source>
</evidence>
<evidence type="ECO:0000313" key="1">
    <source>
        <dbReference type="EMBL" id="KAJ0197760.1"/>
    </source>
</evidence>
<comment type="caution">
    <text evidence="1">The sequence shown here is derived from an EMBL/GenBank/DDBJ whole genome shotgun (WGS) entry which is preliminary data.</text>
</comment>
<name>A0A9R1V3T5_LACSA</name>
<dbReference type="AlphaFoldDB" id="A0A9R1V3T5"/>
<proteinExistence type="predicted"/>
<organism evidence="1 2">
    <name type="scientific">Lactuca sativa</name>
    <name type="common">Garden lettuce</name>
    <dbReference type="NCBI Taxonomy" id="4236"/>
    <lineage>
        <taxon>Eukaryota</taxon>
        <taxon>Viridiplantae</taxon>
        <taxon>Streptophyta</taxon>
        <taxon>Embryophyta</taxon>
        <taxon>Tracheophyta</taxon>
        <taxon>Spermatophyta</taxon>
        <taxon>Magnoliopsida</taxon>
        <taxon>eudicotyledons</taxon>
        <taxon>Gunneridae</taxon>
        <taxon>Pentapetalae</taxon>
        <taxon>asterids</taxon>
        <taxon>campanulids</taxon>
        <taxon>Asterales</taxon>
        <taxon>Asteraceae</taxon>
        <taxon>Cichorioideae</taxon>
        <taxon>Cichorieae</taxon>
        <taxon>Lactucinae</taxon>
        <taxon>Lactuca</taxon>
    </lineage>
</organism>
<evidence type="ECO:0008006" key="3">
    <source>
        <dbReference type="Google" id="ProtNLM"/>
    </source>
</evidence>
<dbReference type="PANTHER" id="PTHR35046:SF26">
    <property type="entry name" value="RNA-DIRECTED DNA POLYMERASE"/>
    <property type="match status" value="1"/>
</dbReference>